<accession>A0A290XCP1</accession>
<dbReference type="RefSeq" id="WP_096297241.1">
    <property type="nucleotide sequence ID" value="NZ_CP023406.1"/>
</dbReference>
<dbReference type="Gene3D" id="3.40.1350.10">
    <property type="match status" value="1"/>
</dbReference>
<dbReference type="NCBIfam" id="NF009150">
    <property type="entry name" value="PRK12497.1-3"/>
    <property type="match status" value="1"/>
</dbReference>
<dbReference type="NCBIfam" id="TIGR00252">
    <property type="entry name" value="YraN family protein"/>
    <property type="match status" value="1"/>
</dbReference>
<dbReference type="PANTHER" id="PTHR34039:SF1">
    <property type="entry name" value="UPF0102 PROTEIN YRAN"/>
    <property type="match status" value="1"/>
</dbReference>
<dbReference type="PANTHER" id="PTHR34039">
    <property type="entry name" value="UPF0102 PROTEIN YRAN"/>
    <property type="match status" value="1"/>
</dbReference>
<sequence length="126" mass="13655">MNERRREGAAVERAAAAHLQAAGLRPLAANVGFRGGELDIVMLDTRAGARTVVFVEVRHRRTAAFGGGAASVDAGKRRRLVLAAQQFLMRQPGLRELPCRFDVVEASGDAASPTLRWIEDAFRADD</sequence>
<dbReference type="Proteomes" id="UP000218968">
    <property type="component" value="Chromosome"/>
</dbReference>
<dbReference type="KEGG" id="lum:CNR27_05205"/>
<evidence type="ECO:0000313" key="4">
    <source>
        <dbReference type="Proteomes" id="UP000218968"/>
    </source>
</evidence>
<dbReference type="OrthoDB" id="9794876at2"/>
<evidence type="ECO:0000256" key="1">
    <source>
        <dbReference type="ARBA" id="ARBA00006738"/>
    </source>
</evidence>
<dbReference type="InterPro" id="IPR011335">
    <property type="entry name" value="Restrct_endonuc-II-like"/>
</dbReference>
<comment type="similarity">
    <text evidence="1 2">Belongs to the UPF0102 family.</text>
</comment>
<dbReference type="InterPro" id="IPR011856">
    <property type="entry name" value="tRNA_endonuc-like_dom_sf"/>
</dbReference>
<reference evidence="4" key="1">
    <citation type="submission" date="2017-09" db="EMBL/GenBank/DDBJ databases">
        <title>Luteimonas liuhanmingii sp.nov., isolated from the intestinal contents of Tibetan Plateau Pika in Yushu, Qinghai Province, China.</title>
        <authorList>
            <person name="Gui Z."/>
        </authorList>
    </citation>
    <scope>NUCLEOTIDE SEQUENCE [LARGE SCALE GENOMIC DNA]</scope>
    <source>
        <strain evidence="4">100111</strain>
    </source>
</reference>
<name>A0A290XCP1_9GAMM</name>
<dbReference type="HAMAP" id="MF_00048">
    <property type="entry name" value="UPF0102"/>
    <property type="match status" value="1"/>
</dbReference>
<organism evidence="3 4">
    <name type="scientific">Luteimonas chenhongjianii</name>
    <dbReference type="NCBI Taxonomy" id="2006110"/>
    <lineage>
        <taxon>Bacteria</taxon>
        <taxon>Pseudomonadati</taxon>
        <taxon>Pseudomonadota</taxon>
        <taxon>Gammaproteobacteria</taxon>
        <taxon>Lysobacterales</taxon>
        <taxon>Lysobacteraceae</taxon>
        <taxon>Luteimonas</taxon>
    </lineage>
</organism>
<dbReference type="Pfam" id="PF02021">
    <property type="entry name" value="UPF0102"/>
    <property type="match status" value="1"/>
</dbReference>
<dbReference type="InterPro" id="IPR003509">
    <property type="entry name" value="UPF0102_YraN-like"/>
</dbReference>
<dbReference type="GO" id="GO:0003676">
    <property type="term" value="F:nucleic acid binding"/>
    <property type="evidence" value="ECO:0007669"/>
    <property type="project" value="InterPro"/>
</dbReference>
<keyword evidence="4" id="KW-1185">Reference proteome</keyword>
<dbReference type="SUPFAM" id="SSF52980">
    <property type="entry name" value="Restriction endonuclease-like"/>
    <property type="match status" value="1"/>
</dbReference>
<protein>
    <recommendedName>
        <fullName evidence="2">UPF0102 protein CNR27_05205</fullName>
    </recommendedName>
</protein>
<dbReference type="EMBL" id="CP023406">
    <property type="protein sequence ID" value="ATD66915.1"/>
    <property type="molecule type" value="Genomic_DNA"/>
</dbReference>
<evidence type="ECO:0000313" key="3">
    <source>
        <dbReference type="EMBL" id="ATD66915.1"/>
    </source>
</evidence>
<gene>
    <name evidence="3" type="ORF">CNR27_05205</name>
</gene>
<dbReference type="AlphaFoldDB" id="A0A290XCP1"/>
<proteinExistence type="inferred from homology"/>
<evidence type="ECO:0000256" key="2">
    <source>
        <dbReference type="HAMAP-Rule" id="MF_00048"/>
    </source>
</evidence>